<feature type="compositionally biased region" description="Basic and acidic residues" evidence="1">
    <location>
        <begin position="270"/>
        <end position="284"/>
    </location>
</feature>
<evidence type="ECO:0000313" key="6">
    <source>
        <dbReference type="Proteomes" id="UP000502287"/>
    </source>
</evidence>
<dbReference type="EMBL" id="CP015029">
    <property type="protein sequence ID" value="QIM65734.1"/>
    <property type="molecule type" value="Genomic_DNA"/>
</dbReference>
<evidence type="ECO:0000256" key="1">
    <source>
        <dbReference type="SAM" id="MobiDB-lite"/>
    </source>
</evidence>
<evidence type="ECO:0000313" key="3">
    <source>
        <dbReference type="EMBL" id="QIM65734.1"/>
    </source>
</evidence>
<dbReference type="Proteomes" id="UP000276901">
    <property type="component" value="Unassembled WGS sequence"/>
</dbReference>
<dbReference type="AlphaFoldDB" id="A0AAE6X951"/>
<keyword evidence="5" id="KW-1185">Reference proteome</keyword>
<feature type="signal peptide" evidence="2">
    <location>
        <begin position="1"/>
        <end position="20"/>
    </location>
</feature>
<keyword evidence="2" id="KW-0732">Signal</keyword>
<feature type="compositionally biased region" description="Basic and acidic residues" evidence="1">
    <location>
        <begin position="197"/>
        <end position="213"/>
    </location>
</feature>
<gene>
    <name evidence="3" type="ORF">A4G17_09870</name>
    <name evidence="4" type="ORF">EDC49_0181</name>
</gene>
<protein>
    <submittedName>
        <fullName evidence="3">Uncharacterized protein</fullName>
    </submittedName>
</protein>
<name>A0AAE6X951_9PAST</name>
<dbReference type="Proteomes" id="UP000502287">
    <property type="component" value="Chromosome"/>
</dbReference>
<dbReference type="KEGG" id="fcl:A4G17_09870"/>
<feature type="compositionally biased region" description="Polar residues" evidence="1">
    <location>
        <begin position="182"/>
        <end position="196"/>
    </location>
</feature>
<accession>A0AAE6X951</accession>
<reference evidence="3 6" key="1">
    <citation type="submission" date="2016-03" db="EMBL/GenBank/DDBJ databases">
        <authorList>
            <person name="Hansen M.J."/>
            <person name="Bojesen A.M."/>
            <person name="Planet P."/>
        </authorList>
    </citation>
    <scope>NUCLEOTIDE SEQUENCE [LARGE SCALE GENOMIC DNA]</scope>
    <source>
        <strain evidence="3 6">HPA 21</strain>
    </source>
</reference>
<organism evidence="3 6">
    <name type="scientific">Frederiksenia canicola</name>
    <dbReference type="NCBI Taxonomy" id="123824"/>
    <lineage>
        <taxon>Bacteria</taxon>
        <taxon>Pseudomonadati</taxon>
        <taxon>Pseudomonadota</taxon>
        <taxon>Gammaproteobacteria</taxon>
        <taxon>Pasteurellales</taxon>
        <taxon>Pasteurellaceae</taxon>
        <taxon>Frederiksenia</taxon>
    </lineage>
</organism>
<feature type="region of interest" description="Disordered" evidence="1">
    <location>
        <begin position="172"/>
        <end position="238"/>
    </location>
</feature>
<dbReference type="RefSeq" id="WP_236941010.1">
    <property type="nucleotide sequence ID" value="NZ_CP015029.1"/>
</dbReference>
<feature type="chain" id="PRO_5041989920" evidence="2">
    <location>
        <begin position="21"/>
        <end position="317"/>
    </location>
</feature>
<sequence length="317" mass="35538">MRYLKILCASMLLLANTVSAQWKKINDVDYVWGPFSIYNLALFSETGEYVEGIRPLMLTLKYQKPVDGRDFAISLARSWSNLGITLPEQDDVVDRLRKTLPNIKKGDSLSYIALQNKGYFVLNDMVIPEEFNQDFNNAVVAVWLDQRVEIGRALLAKDRQVVETAKSAVIIPEQTTDEANPEQENAQDNLSQPEQSIRTDTKTEQQATAKDEEALNVGSTNEAEGEIKPAQEPTNNVEQNVAKSNENKPIQEPISEPSVVVQTEIAQVEIKSEEKENKAEKSKDAAVTPVESEQKKDDDSIDILPLHDFVDLSENLC</sequence>
<evidence type="ECO:0000313" key="5">
    <source>
        <dbReference type="Proteomes" id="UP000276901"/>
    </source>
</evidence>
<evidence type="ECO:0000256" key="2">
    <source>
        <dbReference type="SAM" id="SignalP"/>
    </source>
</evidence>
<feature type="region of interest" description="Disordered" evidence="1">
    <location>
        <begin position="270"/>
        <end position="302"/>
    </location>
</feature>
<reference evidence="4 5" key="2">
    <citation type="submission" date="2018-11" db="EMBL/GenBank/DDBJ databases">
        <title>Genomic Encyclopedia of Type Strains, Phase IV (KMG-IV): sequencing the most valuable type-strain genomes for metagenomic binning, comparative biology and taxonomic classification.</title>
        <authorList>
            <person name="Goeker M."/>
        </authorList>
    </citation>
    <scope>NUCLEOTIDE SEQUENCE [LARGE SCALE GENOMIC DNA]</scope>
    <source>
        <strain evidence="4 5">DSM 25797</strain>
    </source>
</reference>
<evidence type="ECO:0000313" key="4">
    <source>
        <dbReference type="EMBL" id="RPE95805.1"/>
    </source>
</evidence>
<dbReference type="EMBL" id="RKQT01000001">
    <property type="protein sequence ID" value="RPE95805.1"/>
    <property type="molecule type" value="Genomic_DNA"/>
</dbReference>
<proteinExistence type="predicted"/>